<dbReference type="RefSeq" id="WP_011323239.1">
    <property type="nucleotide sequence ID" value="NC_007426.1"/>
</dbReference>
<dbReference type="PROSITE" id="PS51266">
    <property type="entry name" value="ZF_CHY"/>
    <property type="match status" value="1"/>
</dbReference>
<dbReference type="KEGG" id="nph:NP_3052A"/>
<gene>
    <name evidence="5" type="ordered locus">NP_3052A</name>
</gene>
<evidence type="ECO:0000256" key="2">
    <source>
        <dbReference type="ARBA" id="ARBA00022771"/>
    </source>
</evidence>
<keyword evidence="6" id="KW-1185">Reference proteome</keyword>
<keyword evidence="1" id="KW-0479">Metal-binding</keyword>
<sequence>MRVHGYEVRGVGLDGETRCAHYGTERDVVAIKFACCATYYACHRCHEECTDHERSRWPLGRRDEKAVLCGVCGTELAVQEYLGVDSCPDCGARFNPGCNNHTHLYFEERPTDGT</sequence>
<dbReference type="Pfam" id="PF05495">
    <property type="entry name" value="zf-CHY"/>
    <property type="match status" value="1"/>
</dbReference>
<reference evidence="5 6" key="1">
    <citation type="journal article" date="2005" name="Genome Res.">
        <title>Living with two extremes: conclusions from the genome sequence of Natronomonas pharaonis.</title>
        <authorList>
            <person name="Falb M."/>
            <person name="Pfeiffer F."/>
            <person name="Palm P."/>
            <person name="Rodewald K."/>
            <person name="Hickmann V."/>
            <person name="Tittor J."/>
            <person name="Oesterhelt D."/>
        </authorList>
    </citation>
    <scope>NUCLEOTIDE SEQUENCE [LARGE SCALE GENOMIC DNA]</scope>
    <source>
        <strain evidence="6">ATCC 35678 / DSM 2160 / CIP 103997 / JCM 8858 / NBRC 14720 / NCIMB 2260 / Gabara</strain>
    </source>
</reference>
<dbReference type="InterPro" id="IPR016694">
    <property type="entry name" value="UCP017292"/>
</dbReference>
<dbReference type="InterPro" id="IPR037274">
    <property type="entry name" value="Znf_CHY_sf"/>
</dbReference>
<organism evidence="5 6">
    <name type="scientific">Natronomonas pharaonis (strain ATCC 35678 / DSM 2160 / CIP 103997 / JCM 8858 / NBRC 14720 / NCIMB 2260 / Gabara)</name>
    <name type="common">Halobacterium pharaonis</name>
    <dbReference type="NCBI Taxonomy" id="348780"/>
    <lineage>
        <taxon>Archaea</taxon>
        <taxon>Methanobacteriati</taxon>
        <taxon>Methanobacteriota</taxon>
        <taxon>Stenosarchaea group</taxon>
        <taxon>Halobacteria</taxon>
        <taxon>Halobacteriales</taxon>
        <taxon>Natronomonadaceae</taxon>
        <taxon>Natronomonas</taxon>
    </lineage>
</organism>
<protein>
    <submittedName>
        <fullName evidence="5">Zinc finger protein</fullName>
    </submittedName>
</protein>
<dbReference type="InterPro" id="IPR008913">
    <property type="entry name" value="Znf_CHY"/>
</dbReference>
<keyword evidence="3" id="KW-0862">Zinc</keyword>
<dbReference type="PANTHER" id="PTHR28082:SF1">
    <property type="entry name" value="HELPER OF TIM PROTEIN 13"/>
    <property type="match status" value="1"/>
</dbReference>
<feature type="domain" description="CHY-type" evidence="4">
    <location>
        <begin position="12"/>
        <end position="92"/>
    </location>
</feature>
<dbReference type="EnsemblBacteria" id="CAI49617">
    <property type="protein sequence ID" value="CAI49617"/>
    <property type="gene ID" value="NP_3052A"/>
</dbReference>
<dbReference type="GO" id="GO:0045041">
    <property type="term" value="P:protein import into mitochondrial intermembrane space"/>
    <property type="evidence" value="ECO:0007669"/>
    <property type="project" value="TreeGrafter"/>
</dbReference>
<dbReference type="eggNOG" id="arCOG07598">
    <property type="taxonomic scope" value="Archaea"/>
</dbReference>
<proteinExistence type="predicted"/>
<dbReference type="EMBL" id="CR936257">
    <property type="protein sequence ID" value="CAI49617.1"/>
    <property type="molecule type" value="Genomic_DNA"/>
</dbReference>
<evidence type="ECO:0000259" key="4">
    <source>
        <dbReference type="PROSITE" id="PS51266"/>
    </source>
</evidence>
<evidence type="ECO:0000313" key="5">
    <source>
        <dbReference type="EMBL" id="CAI49617.1"/>
    </source>
</evidence>
<dbReference type="HOGENOM" id="CLU_143932_0_0_2"/>
<evidence type="ECO:0000256" key="1">
    <source>
        <dbReference type="ARBA" id="ARBA00022723"/>
    </source>
</evidence>
<accession>A0A1U7EWY0</accession>
<dbReference type="AlphaFoldDB" id="A0A1U7EWY0"/>
<dbReference type="STRING" id="348780.NP_3052A"/>
<dbReference type="SUPFAM" id="SSF161219">
    <property type="entry name" value="CHY zinc finger-like"/>
    <property type="match status" value="1"/>
</dbReference>
<dbReference type="Proteomes" id="UP000002698">
    <property type="component" value="Chromosome"/>
</dbReference>
<evidence type="ECO:0000256" key="3">
    <source>
        <dbReference type="ARBA" id="ARBA00022833"/>
    </source>
</evidence>
<keyword evidence="2" id="KW-0863">Zinc-finger</keyword>
<name>A0A1U7EWY0_NATPD</name>
<dbReference type="PANTHER" id="PTHR28082">
    <property type="entry name" value="ZINC FINGER PROTEIN"/>
    <property type="match status" value="1"/>
</dbReference>
<dbReference type="InterPro" id="IPR052604">
    <property type="entry name" value="Mito_Tim_assembly_helper"/>
</dbReference>
<dbReference type="GeneID" id="3701639"/>
<dbReference type="GO" id="GO:0008270">
    <property type="term" value="F:zinc ion binding"/>
    <property type="evidence" value="ECO:0007669"/>
    <property type="project" value="UniProtKB-KW"/>
</dbReference>
<evidence type="ECO:0000313" key="6">
    <source>
        <dbReference type="Proteomes" id="UP000002698"/>
    </source>
</evidence>
<dbReference type="PIRSF" id="PIRSF017292">
    <property type="entry name" value="UCP017292_Znf_CHY"/>
    <property type="match status" value="1"/>
</dbReference>